<organism evidence="1 2">
    <name type="scientific">Piscirickettsia salmonis</name>
    <dbReference type="NCBI Taxonomy" id="1238"/>
    <lineage>
        <taxon>Bacteria</taxon>
        <taxon>Pseudomonadati</taxon>
        <taxon>Pseudomonadota</taxon>
        <taxon>Gammaproteobacteria</taxon>
        <taxon>Thiotrichales</taxon>
        <taxon>Piscirickettsiaceae</taxon>
        <taxon>Piscirickettsia</taxon>
    </lineage>
</organism>
<dbReference type="InterPro" id="IPR036768">
    <property type="entry name" value="PolIII_chi_sf"/>
</dbReference>
<evidence type="ECO:0000313" key="1">
    <source>
        <dbReference type="EMBL" id="QGO06311.1"/>
    </source>
</evidence>
<dbReference type="GO" id="GO:0003677">
    <property type="term" value="F:DNA binding"/>
    <property type="evidence" value="ECO:0007669"/>
    <property type="project" value="InterPro"/>
</dbReference>
<accession>A0A9Q6LSN0</accession>
<gene>
    <name evidence="1" type="ORF">Psal009_02219</name>
</gene>
<name>A0A9Q6LSN0_PISSA</name>
<evidence type="ECO:0000313" key="2">
    <source>
        <dbReference type="Proteomes" id="UP000422232"/>
    </source>
</evidence>
<dbReference type="GO" id="GO:0003887">
    <property type="term" value="F:DNA-directed DNA polymerase activity"/>
    <property type="evidence" value="ECO:0007669"/>
    <property type="project" value="InterPro"/>
</dbReference>
<keyword evidence="2" id="KW-1185">Reference proteome</keyword>
<dbReference type="EMBL" id="CP038908">
    <property type="protein sequence ID" value="QGO06311.1"/>
    <property type="molecule type" value="Genomic_DNA"/>
</dbReference>
<proteinExistence type="predicted"/>
<dbReference type="AlphaFoldDB" id="A0A9Q6LSN0"/>
<reference evidence="1 2" key="1">
    <citation type="submission" date="2019-04" db="EMBL/GenBank/DDBJ databases">
        <title>Complete genome sequencing of Piscirickettsia salmonis strain Psal-009.</title>
        <authorList>
            <person name="Schober I."/>
            <person name="Bunk B."/>
            <person name="Sproer C."/>
            <person name="Carril G.P."/>
            <person name="Riedel T."/>
            <person name="Flores-Herrera P.A."/>
            <person name="Nourdin-Galindo G."/>
            <person name="Marshall S.H."/>
            <person name="Overmann J."/>
        </authorList>
    </citation>
    <scope>NUCLEOTIDE SEQUENCE [LARGE SCALE GENOMIC DNA]</scope>
    <source>
        <strain evidence="1 2">Psal-009</strain>
    </source>
</reference>
<dbReference type="PANTHER" id="PTHR38767:SF1">
    <property type="entry name" value="DNA POLYMERASE III SUBUNIT CHI"/>
    <property type="match status" value="1"/>
</dbReference>
<dbReference type="Pfam" id="PF04364">
    <property type="entry name" value="DNA_pol3_chi"/>
    <property type="match status" value="1"/>
</dbReference>
<dbReference type="Gene3D" id="3.40.50.10110">
    <property type="entry name" value="DNA polymerase III subunit chi"/>
    <property type="match status" value="1"/>
</dbReference>
<dbReference type="InterPro" id="IPR007459">
    <property type="entry name" value="DNA_pol3_chi"/>
</dbReference>
<dbReference type="GO" id="GO:0006260">
    <property type="term" value="P:DNA replication"/>
    <property type="evidence" value="ECO:0007669"/>
    <property type="project" value="InterPro"/>
</dbReference>
<dbReference type="GO" id="GO:0032298">
    <property type="term" value="P:positive regulation of DNA-templated DNA replication initiation"/>
    <property type="evidence" value="ECO:0007669"/>
    <property type="project" value="TreeGrafter"/>
</dbReference>
<dbReference type="PANTHER" id="PTHR38767">
    <property type="entry name" value="DNA POLYMERASE III SUBUNIT CHI"/>
    <property type="match status" value="1"/>
</dbReference>
<dbReference type="RefSeq" id="WP_052104625.1">
    <property type="nucleotide sequence ID" value="NZ_CP012413.1"/>
</dbReference>
<dbReference type="Proteomes" id="UP000422232">
    <property type="component" value="Chromosome"/>
</dbReference>
<dbReference type="SUPFAM" id="SSF102400">
    <property type="entry name" value="DNA polymerase III chi subunit"/>
    <property type="match status" value="1"/>
</dbReference>
<sequence>MRVDFYILNTPSKQAQYHFACRLAEKAVSQNTTVYIHTHSQADAEQLDDLLWSFNDTSFVPHAIVGHPMADEDVNVLIGFGEQHSPAGLLIKLAALKHDNHFYSRIAEIVSQDKKSLQASRQAYRHYQQAGFAVHHHNSPSSNNSLT</sequence>
<protein>
    <submittedName>
        <fullName evidence="1">DNA polymerase III subunit chi</fullName>
    </submittedName>
</protein>